<dbReference type="PANTHER" id="PTHR10183">
    <property type="entry name" value="CALPAIN"/>
    <property type="match status" value="1"/>
</dbReference>
<evidence type="ECO:0000313" key="9">
    <source>
        <dbReference type="EMBL" id="ESO00816.1"/>
    </source>
</evidence>
<dbReference type="InterPro" id="IPR033883">
    <property type="entry name" value="C2_III"/>
</dbReference>
<dbReference type="OrthoDB" id="424753at2759"/>
<dbReference type="Gene3D" id="1.10.238.10">
    <property type="entry name" value="EF-hand"/>
    <property type="match status" value="1"/>
</dbReference>
<dbReference type="InterPro" id="IPR022683">
    <property type="entry name" value="Calpain_III"/>
</dbReference>
<comment type="similarity">
    <text evidence="1">Belongs to the peptidase C2 family.</text>
</comment>
<name>T1G4S5_HELRO</name>
<dbReference type="RefSeq" id="XP_009020987.1">
    <property type="nucleotide sequence ID" value="XM_009022739.1"/>
</dbReference>
<dbReference type="InterPro" id="IPR022682">
    <property type="entry name" value="Calpain_domain_III"/>
</dbReference>
<dbReference type="HOGENOM" id="CLU_010982_0_1_1"/>
<dbReference type="PROSITE" id="PS00139">
    <property type="entry name" value="THIOL_PROTEASE_CYS"/>
    <property type="match status" value="1"/>
</dbReference>
<dbReference type="InterPro" id="IPR002048">
    <property type="entry name" value="EF_hand_dom"/>
</dbReference>
<evidence type="ECO:0000313" key="11">
    <source>
        <dbReference type="Proteomes" id="UP000015101"/>
    </source>
</evidence>
<dbReference type="EMBL" id="KB096864">
    <property type="protein sequence ID" value="ESO00816.1"/>
    <property type="molecule type" value="Genomic_DNA"/>
</dbReference>
<dbReference type="InterPro" id="IPR011992">
    <property type="entry name" value="EF-hand-dom_pair"/>
</dbReference>
<evidence type="ECO:0000256" key="3">
    <source>
        <dbReference type="ARBA" id="ARBA00022801"/>
    </source>
</evidence>
<dbReference type="Pfam" id="PF00648">
    <property type="entry name" value="Peptidase_C2"/>
    <property type="match status" value="2"/>
</dbReference>
<keyword evidence="11" id="KW-1185">Reference proteome</keyword>
<dbReference type="CDD" id="cd00214">
    <property type="entry name" value="Calpain_III"/>
    <property type="match status" value="1"/>
</dbReference>
<dbReference type="eggNOG" id="KOG0045">
    <property type="taxonomic scope" value="Eukaryota"/>
</dbReference>
<dbReference type="SUPFAM" id="SSF54001">
    <property type="entry name" value="Cysteine proteinases"/>
    <property type="match status" value="1"/>
</dbReference>
<dbReference type="InterPro" id="IPR022684">
    <property type="entry name" value="Calpain_cysteine_protease"/>
</dbReference>
<dbReference type="Gene3D" id="2.60.120.380">
    <property type="match status" value="1"/>
</dbReference>
<evidence type="ECO:0000256" key="4">
    <source>
        <dbReference type="ARBA" id="ARBA00022807"/>
    </source>
</evidence>
<comment type="caution">
    <text evidence="6">Lacks conserved residue(s) required for the propagation of feature annotation.</text>
</comment>
<accession>T1G4S5</accession>
<dbReference type="InterPro" id="IPR038765">
    <property type="entry name" value="Papain-like_cys_pep_sf"/>
</dbReference>
<feature type="active site" evidence="5">
    <location>
        <position position="85"/>
    </location>
</feature>
<dbReference type="GO" id="GO:0006508">
    <property type="term" value="P:proteolysis"/>
    <property type="evidence" value="ECO:0000318"/>
    <property type="project" value="GO_Central"/>
</dbReference>
<dbReference type="InterPro" id="IPR036213">
    <property type="entry name" value="Calpain_III_sf"/>
</dbReference>
<dbReference type="GO" id="GO:0005737">
    <property type="term" value="C:cytoplasm"/>
    <property type="evidence" value="ECO:0000318"/>
    <property type="project" value="GO_Central"/>
</dbReference>
<dbReference type="CDD" id="cd00044">
    <property type="entry name" value="CysPc"/>
    <property type="match status" value="1"/>
</dbReference>
<evidence type="ECO:0008006" key="12">
    <source>
        <dbReference type="Google" id="ProtNLM"/>
    </source>
</evidence>
<dbReference type="Gene3D" id="3.90.70.10">
    <property type="entry name" value="Cysteine proteinases"/>
    <property type="match status" value="1"/>
</dbReference>
<dbReference type="Pfam" id="PF01067">
    <property type="entry name" value="Calpain_III"/>
    <property type="match status" value="1"/>
</dbReference>
<feature type="domain" description="EF-hand" evidence="8">
    <location>
        <begin position="565"/>
        <end position="600"/>
    </location>
</feature>
<dbReference type="GO" id="GO:0005509">
    <property type="term" value="F:calcium ion binding"/>
    <property type="evidence" value="ECO:0007669"/>
    <property type="project" value="InterPro"/>
</dbReference>
<dbReference type="EMBL" id="AMQM01005212">
    <property type="status" value="NOT_ANNOTATED_CDS"/>
    <property type="molecule type" value="Genomic_DNA"/>
</dbReference>
<protein>
    <recommendedName>
        <fullName evidence="12">Calpain catalytic domain-containing protein</fullName>
    </recommendedName>
</protein>
<keyword evidence="4" id="KW-0788">Thiol protease</keyword>
<reference evidence="10" key="3">
    <citation type="submission" date="2015-06" db="UniProtKB">
        <authorList>
            <consortium name="EnsemblMetazoa"/>
        </authorList>
    </citation>
    <scope>IDENTIFICATION</scope>
</reference>
<evidence type="ECO:0000259" key="7">
    <source>
        <dbReference type="PROSITE" id="PS50203"/>
    </source>
</evidence>
<dbReference type="FunFam" id="2.60.120.380:FF:000022">
    <property type="entry name" value="AGAP012066-PA"/>
    <property type="match status" value="1"/>
</dbReference>
<keyword evidence="2" id="KW-0645">Protease</keyword>
<reference evidence="11" key="1">
    <citation type="submission" date="2012-12" db="EMBL/GenBank/DDBJ databases">
        <authorList>
            <person name="Hellsten U."/>
            <person name="Grimwood J."/>
            <person name="Chapman J.A."/>
            <person name="Shapiro H."/>
            <person name="Aerts A."/>
            <person name="Otillar R.P."/>
            <person name="Terry A.Y."/>
            <person name="Boore J.L."/>
            <person name="Simakov O."/>
            <person name="Marletaz F."/>
            <person name="Cho S.-J."/>
            <person name="Edsinger-Gonzales E."/>
            <person name="Havlak P."/>
            <person name="Kuo D.-H."/>
            <person name="Larsson T."/>
            <person name="Lv J."/>
            <person name="Arendt D."/>
            <person name="Savage R."/>
            <person name="Osoegawa K."/>
            <person name="de Jong P."/>
            <person name="Lindberg D.R."/>
            <person name="Seaver E.C."/>
            <person name="Weisblat D.A."/>
            <person name="Putnam N.H."/>
            <person name="Grigoriev I.V."/>
            <person name="Rokhsar D.S."/>
        </authorList>
    </citation>
    <scope>NUCLEOTIDE SEQUENCE</scope>
</reference>
<dbReference type="PROSITE" id="PS50222">
    <property type="entry name" value="EF_HAND_2"/>
    <property type="match status" value="1"/>
</dbReference>
<evidence type="ECO:0000256" key="6">
    <source>
        <dbReference type="PROSITE-ProRule" id="PRU00239"/>
    </source>
</evidence>
<dbReference type="SMART" id="SM00720">
    <property type="entry name" value="calpain_III"/>
    <property type="match status" value="1"/>
</dbReference>
<gene>
    <name evidence="10" type="primary">20216073</name>
    <name evidence="9" type="ORF">HELRODRAFT_82463</name>
</gene>
<dbReference type="SUPFAM" id="SSF47473">
    <property type="entry name" value="EF-hand"/>
    <property type="match status" value="1"/>
</dbReference>
<dbReference type="CTD" id="20216073"/>
<dbReference type="InterPro" id="IPR000169">
    <property type="entry name" value="Pept_cys_AS"/>
</dbReference>
<dbReference type="EnsemblMetazoa" id="HelroT82463">
    <property type="protein sequence ID" value="HelroP82463"/>
    <property type="gene ID" value="HelroG82463"/>
</dbReference>
<dbReference type="PROSITE" id="PS50203">
    <property type="entry name" value="CALPAIN_CAT"/>
    <property type="match status" value="1"/>
</dbReference>
<dbReference type="GeneID" id="20216073"/>
<keyword evidence="3" id="KW-0378">Hydrolase</keyword>
<dbReference type="EMBL" id="AMQM01005213">
    <property type="status" value="NOT_ANNOTATED_CDS"/>
    <property type="molecule type" value="Genomic_DNA"/>
</dbReference>
<dbReference type="InterPro" id="IPR001300">
    <property type="entry name" value="Peptidase_C2_calpain_cat"/>
</dbReference>
<dbReference type="SUPFAM" id="SSF49758">
    <property type="entry name" value="Calpain large subunit, middle domain (domain III)"/>
    <property type="match status" value="1"/>
</dbReference>
<dbReference type="Proteomes" id="UP000015101">
    <property type="component" value="Unassembled WGS sequence"/>
</dbReference>
<dbReference type="KEGG" id="hro:HELRODRAFT_82463"/>
<dbReference type="OMA" id="RIRNCWF"/>
<evidence type="ECO:0000259" key="8">
    <source>
        <dbReference type="PROSITE" id="PS50222"/>
    </source>
</evidence>
<organism evidence="10 11">
    <name type="scientific">Helobdella robusta</name>
    <name type="common">Californian leech</name>
    <dbReference type="NCBI Taxonomy" id="6412"/>
    <lineage>
        <taxon>Eukaryota</taxon>
        <taxon>Metazoa</taxon>
        <taxon>Spiralia</taxon>
        <taxon>Lophotrochozoa</taxon>
        <taxon>Annelida</taxon>
        <taxon>Clitellata</taxon>
        <taxon>Hirudinea</taxon>
        <taxon>Rhynchobdellida</taxon>
        <taxon>Glossiphoniidae</taxon>
        <taxon>Helobdella</taxon>
    </lineage>
</organism>
<feature type="domain" description="Calpain catalytic" evidence="7">
    <location>
        <begin position="29"/>
        <end position="304"/>
    </location>
</feature>
<evidence type="ECO:0000256" key="1">
    <source>
        <dbReference type="ARBA" id="ARBA00007623"/>
    </source>
</evidence>
<evidence type="ECO:0000313" key="10">
    <source>
        <dbReference type="EnsemblMetazoa" id="HelroP82463"/>
    </source>
</evidence>
<reference evidence="9 11" key="2">
    <citation type="journal article" date="2013" name="Nature">
        <title>Insights into bilaterian evolution from three spiralian genomes.</title>
        <authorList>
            <person name="Simakov O."/>
            <person name="Marletaz F."/>
            <person name="Cho S.J."/>
            <person name="Edsinger-Gonzales E."/>
            <person name="Havlak P."/>
            <person name="Hellsten U."/>
            <person name="Kuo D.H."/>
            <person name="Larsson T."/>
            <person name="Lv J."/>
            <person name="Arendt D."/>
            <person name="Savage R."/>
            <person name="Osoegawa K."/>
            <person name="de Jong P."/>
            <person name="Grimwood J."/>
            <person name="Chapman J.A."/>
            <person name="Shapiro H."/>
            <person name="Aerts A."/>
            <person name="Otillar R.P."/>
            <person name="Terry A.Y."/>
            <person name="Boore J.L."/>
            <person name="Grigoriev I.V."/>
            <person name="Lindberg D.R."/>
            <person name="Seaver E.C."/>
            <person name="Weisblat D.A."/>
            <person name="Putnam N.H."/>
            <person name="Rokhsar D.S."/>
        </authorList>
    </citation>
    <scope>NUCLEOTIDE SEQUENCE</scope>
</reference>
<dbReference type="AlphaFoldDB" id="T1G4S5"/>
<dbReference type="InParanoid" id="T1G4S5"/>
<proteinExistence type="inferred from homology"/>
<dbReference type="EMBL" id="AMQM01005214">
    <property type="status" value="NOT_ANNOTATED_CDS"/>
    <property type="molecule type" value="Genomic_DNA"/>
</dbReference>
<evidence type="ECO:0000256" key="2">
    <source>
        <dbReference type="ARBA" id="ARBA00022670"/>
    </source>
</evidence>
<dbReference type="PRINTS" id="PR00704">
    <property type="entry name" value="CALPAIN"/>
</dbReference>
<dbReference type="SMART" id="SM00230">
    <property type="entry name" value="CysPc"/>
    <property type="match status" value="1"/>
</dbReference>
<evidence type="ECO:0000256" key="5">
    <source>
        <dbReference type="PIRSR" id="PIRSR622684-1"/>
    </source>
</evidence>
<sequence length="642" mass="73584">MTSKFDKQKFFSGKNYDELKAECLKNGSLFEDPDFPAAESSVFYTAAKQVKLDWLRPKVILTTEPQFIVQGATRFDIKQGGMGDCWLLAAMATLTQYPKLFGGVVPHSQSFDRDYAGIFKFNFWVFGDWKEIYVDDRIPTKDGKMIFLHSADVTEFWSALFEKAYAKLVGSYEAMDGGSMGEAYEDFTGGIAEEFDLADKPPKNLLGIMMKAYERNSLMGAAIIMPIQKANGEIDMRPMIRLRNPWGSEHEWKGKWSDGSEEWNSITDEVKKEIGLVVNDDGEFWMDFKDFSDCFNDLELCHLSPDNLEDRDPITGQPAKKWCMSRLDGYWRRKLNAGGSPTNPETFWINPQYHFEVIDYDEDDDKNEGTVIISLMQKDRRKLRLENRDNLVIGFIIFKMDGPASRPLSREQLHEDNAVEWSRTYTSAREICVRMKLPPGNIIILIITGHYCLVPSTYEAGDEGDFLIRIFSEKPVASGQIDDKTAIKECEDLATMSLRLAFEKITGKDGEMNAYQLQNLLKSVFSIGEKQVDGFSIETCKSLLAYRDRDVSGKLSFYEMKLLWDDVKFWKVAFDKYDADKSGSFNSYELREALYNLGISVSQSTFNALVQRHSSREDKIFLDDFLHLMARVMTMFGQLLVR</sequence>
<feature type="active site" evidence="5">
    <location>
        <position position="244"/>
    </location>
</feature>
<dbReference type="GO" id="GO:0004198">
    <property type="term" value="F:calcium-dependent cysteine-type endopeptidase activity"/>
    <property type="evidence" value="ECO:0000318"/>
    <property type="project" value="GO_Central"/>
</dbReference>
<dbReference type="FunFam" id="3.90.70.10:FF:000554">
    <property type="entry name" value="Calcium-dependent cysteine protease, putative"/>
    <property type="match status" value="1"/>
</dbReference>
<dbReference type="STRING" id="6412.T1G4S5"/>
<dbReference type="PANTHER" id="PTHR10183:SF433">
    <property type="entry name" value="CALPAIN-A-RELATED"/>
    <property type="match status" value="1"/>
</dbReference>